<evidence type="ECO:0000313" key="5">
    <source>
        <dbReference type="Proteomes" id="UP001283361"/>
    </source>
</evidence>
<gene>
    <name evidence="4" type="ORF">RRG08_063190</name>
</gene>
<dbReference type="Pfam" id="PF00092">
    <property type="entry name" value="VWA"/>
    <property type="match status" value="1"/>
</dbReference>
<feature type="domain" description="VIT" evidence="3">
    <location>
        <begin position="16"/>
        <end position="148"/>
    </location>
</feature>
<dbReference type="InterPro" id="IPR050934">
    <property type="entry name" value="ITIH"/>
</dbReference>
<dbReference type="InterPro" id="IPR036465">
    <property type="entry name" value="vWFA_dom_sf"/>
</dbReference>
<evidence type="ECO:0000313" key="4">
    <source>
        <dbReference type="EMBL" id="KAK3756998.1"/>
    </source>
</evidence>
<sequence>MEIIFFLMLSCTAVSGSTPVASERNTAESWICDLFQTQIYVSNRIATVITTYNYRNAHSKSQELKLSGHLSKWQFWTDLHVTVDGESYDGQIVDKKEARRKYQSSVELNKAEVHTSESEPMYDRWTDWHIKVNSPSASIVNITLSFQEMVPMEKLHYRYIFTKDVPISTQRIKIEAYIKENRPLQIKNREFLIFQINSTEDANIYNKTPDVPFTQPSPKTFALDRSENFDEAKQLLNFSIYLEYGLAMEDNQNIADDIVVEDGYFVHLISSGRLQTEVSLDVVIVIDMSSHAKGIPVYNHWLEDIMLNWFPQDRFSLILYSSHVCVLRPLLLASHAVRKATAANVKRAKVGGGADINNALIAAMTQLNSRQKLDKPGMIILFSAGPATEGEKDSNEIVKNVATLNKNKSVVIYNIDYKGQSDRNLSTYLTLENNGFSKNIDSIKDLDSTLKYVRGGFVMTDFKVSYLNNSVDKKTLTKTRFPFLTRYMYIFICGRIKKDVETIEYEISGKTTKGAFSLTSKVVNASQRTDGNLALLFPSKFSIKKMWAMTTIIQLQDRKKIAENDEEVRATEKKIRDMSLKYSFLTPMTALVLNESMPRINGAVELFAFMNEISTNLSDKSDTSILKDFSWQNETSMDLLNSCSPIVKYMTTVREMQEFIDIWYKPIPKTLVLKLASLSVWDPEEEIYRGICIVPGKWPYGKIVLLHSKHLFIRVVVGMCMQHKCPKRPRPDFLSIRLKHSQERYPLTGETHLFTNRPITDFWILENKERKRLLTLRVNFTVDDQISEGRYEIHLIVYPGNKGKKSWFGGVLGHFYGQADNETFTGDSPESIVTSCKKGNPPQLVNIKKGASGLTESVSSDLQLITLSVGKYRKNTFRSICLSPKFWGRTEFILLQQPSVFGVNVLMCDDCQSSRGSVFYVVNVMWYQKRRSMLFESCKKKMKSKERKYKISYEVKNKNLSMQFSVKVTCNLDKHTFEPRYQIHLLMNSQSGIENLPWNFEGLLSYYYSRKNSKIVKGNLQRSVPKKCKNPKHRQVVKSRMANRFRAKYSVSSKHVDLITFSVRETHSNKSKSICVVPLDWFCGNAHLMRKNYVFGIYLIIRKKSCSRGIFLRELKIWQGSKKHEINFSGWKYHSTESVKIWETDRNKTSQKRLLCTTTVSRSLGINNARPKYQIHITLNLQPGDGDVIKDFKGLLPLIYGMINYEKTHVDFKGDCKDFINQQASNKPVG</sequence>
<dbReference type="SMART" id="SM00609">
    <property type="entry name" value="VIT"/>
    <property type="match status" value="1"/>
</dbReference>
<evidence type="ECO:0000259" key="3">
    <source>
        <dbReference type="PROSITE" id="PS51468"/>
    </source>
</evidence>
<dbReference type="AlphaFoldDB" id="A0AAE0YTN1"/>
<dbReference type="Gene3D" id="3.40.50.410">
    <property type="entry name" value="von Willebrand factor, type A domain"/>
    <property type="match status" value="1"/>
</dbReference>
<accession>A0AAE0YTN1</accession>
<evidence type="ECO:0008006" key="6">
    <source>
        <dbReference type="Google" id="ProtNLM"/>
    </source>
</evidence>
<dbReference type="Proteomes" id="UP001283361">
    <property type="component" value="Unassembled WGS sequence"/>
</dbReference>
<protein>
    <recommendedName>
        <fullName evidence="6">VWFA domain-containing protein</fullName>
    </recommendedName>
</protein>
<reference evidence="4" key="1">
    <citation type="journal article" date="2023" name="G3 (Bethesda)">
        <title>A reference genome for the long-term kleptoplast-retaining sea slug Elysia crispata morphotype clarki.</title>
        <authorList>
            <person name="Eastman K.E."/>
            <person name="Pendleton A.L."/>
            <person name="Shaikh M.A."/>
            <person name="Suttiyut T."/>
            <person name="Ogas R."/>
            <person name="Tomko P."/>
            <person name="Gavelis G."/>
            <person name="Widhalm J.R."/>
            <person name="Wisecaver J.H."/>
        </authorList>
    </citation>
    <scope>NUCLEOTIDE SEQUENCE</scope>
    <source>
        <strain evidence="4">ECLA1</strain>
    </source>
</reference>
<dbReference type="PANTHER" id="PTHR10338:SF108">
    <property type="entry name" value="INTER-ALPHA-TRYPSIN INHIBITOR HEAVY CHAIN H4-LIKE PROTEIN"/>
    <property type="match status" value="1"/>
</dbReference>
<dbReference type="SMART" id="SM00327">
    <property type="entry name" value="VWA"/>
    <property type="match status" value="1"/>
</dbReference>
<feature type="signal peptide" evidence="1">
    <location>
        <begin position="1"/>
        <end position="16"/>
    </location>
</feature>
<comment type="caution">
    <text evidence="4">The sequence shown here is derived from an EMBL/GenBank/DDBJ whole genome shotgun (WGS) entry which is preliminary data.</text>
</comment>
<dbReference type="SUPFAM" id="SSF53300">
    <property type="entry name" value="vWA-like"/>
    <property type="match status" value="1"/>
</dbReference>
<dbReference type="PROSITE" id="PS50234">
    <property type="entry name" value="VWFA"/>
    <property type="match status" value="1"/>
</dbReference>
<dbReference type="CDD" id="cd00198">
    <property type="entry name" value="vWFA"/>
    <property type="match status" value="1"/>
</dbReference>
<feature type="chain" id="PRO_5042207707" description="VWFA domain-containing protein" evidence="1">
    <location>
        <begin position="17"/>
        <end position="1230"/>
    </location>
</feature>
<dbReference type="PROSITE" id="PS51468">
    <property type="entry name" value="VIT"/>
    <property type="match status" value="1"/>
</dbReference>
<organism evidence="4 5">
    <name type="scientific">Elysia crispata</name>
    <name type="common">lettuce slug</name>
    <dbReference type="NCBI Taxonomy" id="231223"/>
    <lineage>
        <taxon>Eukaryota</taxon>
        <taxon>Metazoa</taxon>
        <taxon>Spiralia</taxon>
        <taxon>Lophotrochozoa</taxon>
        <taxon>Mollusca</taxon>
        <taxon>Gastropoda</taxon>
        <taxon>Heterobranchia</taxon>
        <taxon>Euthyneura</taxon>
        <taxon>Panpulmonata</taxon>
        <taxon>Sacoglossa</taxon>
        <taxon>Placobranchoidea</taxon>
        <taxon>Plakobranchidae</taxon>
        <taxon>Elysia</taxon>
    </lineage>
</organism>
<evidence type="ECO:0000256" key="1">
    <source>
        <dbReference type="SAM" id="SignalP"/>
    </source>
</evidence>
<name>A0AAE0YTN1_9GAST</name>
<keyword evidence="1" id="KW-0732">Signal</keyword>
<dbReference type="Pfam" id="PF08487">
    <property type="entry name" value="VIT"/>
    <property type="match status" value="1"/>
</dbReference>
<dbReference type="EMBL" id="JAWDGP010005428">
    <property type="protein sequence ID" value="KAK3756998.1"/>
    <property type="molecule type" value="Genomic_DNA"/>
</dbReference>
<proteinExistence type="predicted"/>
<feature type="domain" description="VWFA" evidence="2">
    <location>
        <begin position="281"/>
        <end position="462"/>
    </location>
</feature>
<dbReference type="PANTHER" id="PTHR10338">
    <property type="entry name" value="INTER-ALPHA-TRYPSIN INHIBITOR HEAVY CHAIN FAMILY MEMBER"/>
    <property type="match status" value="1"/>
</dbReference>
<dbReference type="InterPro" id="IPR013694">
    <property type="entry name" value="VIT"/>
</dbReference>
<dbReference type="InterPro" id="IPR002035">
    <property type="entry name" value="VWF_A"/>
</dbReference>
<evidence type="ECO:0000259" key="2">
    <source>
        <dbReference type="PROSITE" id="PS50234"/>
    </source>
</evidence>
<keyword evidence="5" id="KW-1185">Reference proteome</keyword>